<dbReference type="STRING" id="624147.SAMN04487970_105117"/>
<dbReference type="InterPro" id="IPR002469">
    <property type="entry name" value="Peptidase_S9B_N"/>
</dbReference>
<dbReference type="Gene3D" id="2.140.10.30">
    <property type="entry name" value="Dipeptidylpeptidase IV, N-terminal domain"/>
    <property type="match status" value="1"/>
</dbReference>
<dbReference type="InterPro" id="IPR011042">
    <property type="entry name" value="6-blade_b-propeller_TolB-like"/>
</dbReference>
<dbReference type="AlphaFoldDB" id="A0A1G4TFY0"/>
<evidence type="ECO:0000259" key="2">
    <source>
        <dbReference type="Pfam" id="PF00930"/>
    </source>
</evidence>
<dbReference type="InterPro" id="IPR011659">
    <property type="entry name" value="WD40"/>
</dbReference>
<dbReference type="PANTHER" id="PTHR36842">
    <property type="entry name" value="PROTEIN TOLB HOMOLOG"/>
    <property type="match status" value="1"/>
</dbReference>
<name>A0A1G4TFY0_9BACL</name>
<accession>A0A1G4TFY0</accession>
<feature type="domain" description="Dipeptidylpeptidase IV N-terminal" evidence="2">
    <location>
        <begin position="34"/>
        <end position="72"/>
    </location>
</feature>
<keyword evidence="4" id="KW-1185">Reference proteome</keyword>
<evidence type="ECO:0000313" key="4">
    <source>
        <dbReference type="Proteomes" id="UP000198601"/>
    </source>
</evidence>
<sequence>MIRVLAMLLLLLGCSPEGVPSSDTAIIRPDWKGSHFSQVKWSPDGKQISYIKDNELWVKNLSSGKNRELLSDITKIAWIDSKKILYFMSDDKVVRGILGIFDLEKEQNSIFSKSVPWSNTLAVHDQIAYLGMDERGVGTQRLTEPKSLNELEIPLSTGRKFMLSPRGDRILFLESSTKKSRGILMDNVMLYDIATRKVERIERLQFEVIYSYCWSSDGKFLAFAAQLPGDTQNLFIYKIGSDKEPAMLPLPDNASYMDWSPISNQIIMATVGQPSGNEVRIINIPNELLQ</sequence>
<reference evidence="4" key="1">
    <citation type="submission" date="2016-10" db="EMBL/GenBank/DDBJ databases">
        <authorList>
            <person name="Varghese N."/>
            <person name="Submissions S."/>
        </authorList>
    </citation>
    <scope>NUCLEOTIDE SEQUENCE [LARGE SCALE GENOMIC DNA]</scope>
    <source>
        <strain evidence="4">CGMCC 1.8946</strain>
    </source>
</reference>
<dbReference type="Proteomes" id="UP000198601">
    <property type="component" value="Unassembled WGS sequence"/>
</dbReference>
<evidence type="ECO:0000313" key="3">
    <source>
        <dbReference type="EMBL" id="SCW80258.1"/>
    </source>
</evidence>
<dbReference type="Gene3D" id="2.120.10.30">
    <property type="entry name" value="TolB, C-terminal domain"/>
    <property type="match status" value="1"/>
</dbReference>
<evidence type="ECO:0000256" key="1">
    <source>
        <dbReference type="ARBA" id="ARBA00009820"/>
    </source>
</evidence>
<dbReference type="SUPFAM" id="SSF82171">
    <property type="entry name" value="DPP6 N-terminal domain-like"/>
    <property type="match status" value="1"/>
</dbReference>
<proteinExistence type="inferred from homology"/>
<gene>
    <name evidence="3" type="ORF">SAMN04487970_105117</name>
</gene>
<dbReference type="GO" id="GO:0006508">
    <property type="term" value="P:proteolysis"/>
    <property type="evidence" value="ECO:0007669"/>
    <property type="project" value="InterPro"/>
</dbReference>
<dbReference type="Pfam" id="PF07676">
    <property type="entry name" value="PD40"/>
    <property type="match status" value="1"/>
</dbReference>
<comment type="similarity">
    <text evidence="1">Belongs to the TolB family.</text>
</comment>
<dbReference type="EMBL" id="FMTT01000051">
    <property type="protein sequence ID" value="SCW80258.1"/>
    <property type="molecule type" value="Genomic_DNA"/>
</dbReference>
<dbReference type="Pfam" id="PF00930">
    <property type="entry name" value="DPPIV_N"/>
    <property type="match status" value="1"/>
</dbReference>
<organism evidence="3 4">
    <name type="scientific">Paenibacillus tianmuensis</name>
    <dbReference type="NCBI Taxonomy" id="624147"/>
    <lineage>
        <taxon>Bacteria</taxon>
        <taxon>Bacillati</taxon>
        <taxon>Bacillota</taxon>
        <taxon>Bacilli</taxon>
        <taxon>Bacillales</taxon>
        <taxon>Paenibacillaceae</taxon>
        <taxon>Paenibacillus</taxon>
    </lineage>
</organism>
<protein>
    <submittedName>
        <fullName evidence="3">WD40-like Beta Propeller Repeat</fullName>
    </submittedName>
</protein>